<comment type="cofactor">
    <cofactor evidence="8">
        <name>Mn(2+)</name>
        <dbReference type="ChEBI" id="CHEBI:29035"/>
    </cofactor>
    <text evidence="8">Binds 2 manganese ions per subunit.</text>
</comment>
<dbReference type="EC" id="3.4.11.1" evidence="8"/>
<keyword evidence="4 8" id="KW-0031">Aminopeptidase</keyword>
<feature type="chain" id="PRO_5021389455" description="Probable cytosol aminopeptidase" evidence="9">
    <location>
        <begin position="22"/>
        <end position="528"/>
    </location>
</feature>
<keyword evidence="13" id="KW-1185">Reference proteome</keyword>
<feature type="domain" description="Cytosol aminopeptidase" evidence="10">
    <location>
        <begin position="212"/>
        <end position="518"/>
    </location>
</feature>
<dbReference type="InterPro" id="IPR043472">
    <property type="entry name" value="Macro_dom-like"/>
</dbReference>
<sequence length="528" mass="53861">MRIAPFAALLIATALTAPALAQDRPAGLIGSGVAPSTRENSPERPIRFAATVPVGAALIVPVTAPLDIAKSAPELPAATAEAIAAAAKAARFDAKPLSTLKLHNIGGHPAILLVGVESLTAPKEAALADAAGKASMALRSEPSDIAILSGGLPAGSAPYLAYGAALAGYRYDRLKSEPKLPPANPVTVVTSDAGAAAAYAADLAQVAGAIRFARDLIITPANELYPESFVAAVQKEVKGVPNVRVTVLNEAQMRELGMGALLGVGQGSARPSRLLAVEYRGAGNAAPIALVGKGITFDNGGNSIKPAAGMWSMKADMSGAAGAVAAAIAAAKRGAKANVIGIAALAENMPGGTAQRPGDVVRTLNGKTVEMINADAEGRLVMADANQWAIRQYKPAVLVNLSTLTGAIGAALGDEYSGLFARNEDLAARLTTAGALTGEDVWRMPLHPSYTADMASDIADIKNANEGGRAGAGTAAHFISFLTPEPTPWAHVDMAGVMTAATDLPTVPKGLRAYGVRLFDQLIRSYEK</sequence>
<keyword evidence="8" id="KW-0963">Cytoplasm</keyword>
<dbReference type="EMBL" id="VFSU01000024">
    <property type="protein sequence ID" value="TPE61190.1"/>
    <property type="molecule type" value="Genomic_DNA"/>
</dbReference>
<evidence type="ECO:0000313" key="12">
    <source>
        <dbReference type="EMBL" id="TPE61190.1"/>
    </source>
</evidence>
<dbReference type="CDD" id="cd00433">
    <property type="entry name" value="Peptidase_M17"/>
    <property type="match status" value="1"/>
</dbReference>
<keyword evidence="5 8" id="KW-0645">Protease</keyword>
<feature type="active site" evidence="8">
    <location>
        <position position="305"/>
    </location>
</feature>
<dbReference type="InterPro" id="IPR023042">
    <property type="entry name" value="Peptidase_M17_leu_NH2_pept"/>
</dbReference>
<evidence type="ECO:0000256" key="3">
    <source>
        <dbReference type="ARBA" id="ARBA00009528"/>
    </source>
</evidence>
<dbReference type="PANTHER" id="PTHR11963:SF23">
    <property type="entry name" value="CYTOSOL AMINOPEPTIDASE"/>
    <property type="match status" value="1"/>
</dbReference>
<dbReference type="Gene3D" id="3.40.220.10">
    <property type="entry name" value="Leucine Aminopeptidase, subunit E, domain 1"/>
    <property type="match status" value="1"/>
</dbReference>
<feature type="binding site" evidence="8">
    <location>
        <position position="298"/>
    </location>
    <ligand>
        <name>Mn(2+)</name>
        <dbReference type="ChEBI" id="CHEBI:29035"/>
        <label>2</label>
    </ligand>
</feature>
<dbReference type="AlphaFoldDB" id="A0A501XKU4"/>
<evidence type="ECO:0000256" key="9">
    <source>
        <dbReference type="SAM" id="SignalP"/>
    </source>
</evidence>
<gene>
    <name evidence="8" type="primary">pepA</name>
    <name evidence="12" type="ORF">FJQ54_09885</name>
</gene>
<dbReference type="InterPro" id="IPR000819">
    <property type="entry name" value="Peptidase_M17_C"/>
</dbReference>
<protein>
    <recommendedName>
        <fullName evidence="8">Probable cytosol aminopeptidase</fullName>
        <ecNumber evidence="8">3.4.11.1</ecNumber>
    </recommendedName>
    <alternativeName>
        <fullName evidence="8">Leucine aminopeptidase</fullName>
        <shortName evidence="8">LAP</shortName>
        <ecNumber evidence="8">3.4.11.10</ecNumber>
    </alternativeName>
    <alternativeName>
        <fullName evidence="8">Leucyl aminopeptidase</fullName>
    </alternativeName>
</protein>
<name>A0A501XKU4_9SPHN</name>
<dbReference type="GO" id="GO:0070006">
    <property type="term" value="F:metalloaminopeptidase activity"/>
    <property type="evidence" value="ECO:0007669"/>
    <property type="project" value="InterPro"/>
</dbReference>
<feature type="binding site" evidence="8">
    <location>
        <position position="377"/>
    </location>
    <ligand>
        <name>Mn(2+)</name>
        <dbReference type="ChEBI" id="CHEBI:29035"/>
        <label>2</label>
    </ligand>
</feature>
<feature type="binding site" evidence="8">
    <location>
        <position position="316"/>
    </location>
    <ligand>
        <name>Mn(2+)</name>
        <dbReference type="ChEBI" id="CHEBI:29035"/>
        <label>2</label>
    </ligand>
</feature>
<dbReference type="RefSeq" id="WP_140928248.1">
    <property type="nucleotide sequence ID" value="NZ_VFSU01000024.1"/>
</dbReference>
<comment type="function">
    <text evidence="8">Presumably involved in the processing and regular turnover of intracellular proteins. Catalyzes the removal of unsubstituted N-terminal amino acids from various peptides.</text>
</comment>
<evidence type="ECO:0000256" key="7">
    <source>
        <dbReference type="ARBA" id="ARBA00023211"/>
    </source>
</evidence>
<reference evidence="12 13" key="1">
    <citation type="submission" date="2019-06" db="EMBL/GenBank/DDBJ databases">
        <authorList>
            <person name="Lee I."/>
            <person name="Jang G.I."/>
            <person name="Hwang C.Y."/>
        </authorList>
    </citation>
    <scope>NUCLEOTIDE SEQUENCE [LARGE SCALE GENOMIC DNA]</scope>
    <source>
        <strain evidence="12 13">PAMC 28131</strain>
    </source>
</reference>
<dbReference type="OrthoDB" id="9809354at2"/>
<dbReference type="InterPro" id="IPR011356">
    <property type="entry name" value="Leucine_aapep/pepB"/>
</dbReference>
<dbReference type="Pfam" id="PF00883">
    <property type="entry name" value="Peptidase_M17"/>
    <property type="match status" value="1"/>
</dbReference>
<keyword evidence="6 8" id="KW-0378">Hydrolase</keyword>
<proteinExistence type="inferred from homology"/>
<keyword evidence="8" id="KW-0479">Metal-binding</keyword>
<evidence type="ECO:0000256" key="2">
    <source>
        <dbReference type="ARBA" id="ARBA00000967"/>
    </source>
</evidence>
<dbReference type="Gene3D" id="3.40.630.10">
    <property type="entry name" value="Zn peptidases"/>
    <property type="match status" value="1"/>
</dbReference>
<comment type="similarity">
    <text evidence="3 8">Belongs to the peptidase M17 family.</text>
</comment>
<feature type="signal peptide" evidence="9">
    <location>
        <begin position="1"/>
        <end position="21"/>
    </location>
</feature>
<dbReference type="Proteomes" id="UP000319897">
    <property type="component" value="Unassembled WGS sequence"/>
</dbReference>
<evidence type="ECO:0000256" key="1">
    <source>
        <dbReference type="ARBA" id="ARBA00000135"/>
    </source>
</evidence>
<feature type="binding site" evidence="8">
    <location>
        <position position="375"/>
    </location>
    <ligand>
        <name>Mn(2+)</name>
        <dbReference type="ChEBI" id="CHEBI:29035"/>
        <label>1</label>
    </ligand>
</feature>
<keyword evidence="7 8" id="KW-0464">Manganese</keyword>
<dbReference type="PRINTS" id="PR00481">
    <property type="entry name" value="LAMNOPPTDASE"/>
</dbReference>
<organism evidence="12 13">
    <name type="scientific">Sandaracinobacter neustonicus</name>
    <dbReference type="NCBI Taxonomy" id="1715348"/>
    <lineage>
        <taxon>Bacteria</taxon>
        <taxon>Pseudomonadati</taxon>
        <taxon>Pseudomonadota</taxon>
        <taxon>Alphaproteobacteria</taxon>
        <taxon>Sphingomonadales</taxon>
        <taxon>Sphingosinicellaceae</taxon>
        <taxon>Sandaracinobacter</taxon>
    </lineage>
</organism>
<dbReference type="GO" id="GO:0030145">
    <property type="term" value="F:manganese ion binding"/>
    <property type="evidence" value="ECO:0007669"/>
    <property type="project" value="UniProtKB-UniRule"/>
</dbReference>
<evidence type="ECO:0000256" key="8">
    <source>
        <dbReference type="HAMAP-Rule" id="MF_00181"/>
    </source>
</evidence>
<feature type="binding site" evidence="8">
    <location>
        <position position="293"/>
    </location>
    <ligand>
        <name>Mn(2+)</name>
        <dbReference type="ChEBI" id="CHEBI:29035"/>
        <label>2</label>
    </ligand>
</feature>
<feature type="domain" description="Peptidase M17 leucyl aminopeptidase N-terminal" evidence="11">
    <location>
        <begin position="59"/>
        <end position="177"/>
    </location>
</feature>
<dbReference type="HAMAP" id="MF_00181">
    <property type="entry name" value="Cytosol_peptidase_M17"/>
    <property type="match status" value="1"/>
</dbReference>
<evidence type="ECO:0000256" key="4">
    <source>
        <dbReference type="ARBA" id="ARBA00022438"/>
    </source>
</evidence>
<comment type="caution">
    <text evidence="12">The sequence shown here is derived from an EMBL/GenBank/DDBJ whole genome shotgun (WGS) entry which is preliminary data.</text>
</comment>
<dbReference type="GO" id="GO:0006508">
    <property type="term" value="P:proteolysis"/>
    <property type="evidence" value="ECO:0007669"/>
    <property type="project" value="UniProtKB-KW"/>
</dbReference>
<evidence type="ECO:0000313" key="13">
    <source>
        <dbReference type="Proteomes" id="UP000319897"/>
    </source>
</evidence>
<comment type="catalytic activity">
    <reaction evidence="2 8">
        <text>Release of an N-terminal amino acid, preferentially leucine, but not glutamic or aspartic acids.</text>
        <dbReference type="EC" id="3.4.11.10"/>
    </reaction>
</comment>
<dbReference type="PANTHER" id="PTHR11963">
    <property type="entry name" value="LEUCINE AMINOPEPTIDASE-RELATED"/>
    <property type="match status" value="1"/>
</dbReference>
<dbReference type="Pfam" id="PF02789">
    <property type="entry name" value="Peptidase_M17_N"/>
    <property type="match status" value="1"/>
</dbReference>
<accession>A0A501XKU4</accession>
<feature type="active site" evidence="8">
    <location>
        <position position="379"/>
    </location>
</feature>
<comment type="subcellular location">
    <subcellularLocation>
        <location evidence="8">Cytoplasm</location>
    </subcellularLocation>
</comment>
<dbReference type="EC" id="3.4.11.10" evidence="8"/>
<comment type="catalytic activity">
    <reaction evidence="1 8">
        <text>Release of an N-terminal amino acid, Xaa-|-Yaa-, in which Xaa is preferably Leu, but may be other amino acids including Pro although not Arg or Lys, and Yaa may be Pro. Amino acid amides and methyl esters are also readily hydrolyzed, but rates on arylamides are exceedingly low.</text>
        <dbReference type="EC" id="3.4.11.1"/>
    </reaction>
</comment>
<dbReference type="InterPro" id="IPR008283">
    <property type="entry name" value="Peptidase_M17_N"/>
</dbReference>
<evidence type="ECO:0000256" key="5">
    <source>
        <dbReference type="ARBA" id="ARBA00022670"/>
    </source>
</evidence>
<dbReference type="SUPFAM" id="SSF52949">
    <property type="entry name" value="Macro domain-like"/>
    <property type="match status" value="1"/>
</dbReference>
<keyword evidence="9" id="KW-0732">Signal</keyword>
<feature type="binding site" evidence="8">
    <location>
        <position position="298"/>
    </location>
    <ligand>
        <name>Mn(2+)</name>
        <dbReference type="ChEBI" id="CHEBI:29035"/>
        <label>1</label>
    </ligand>
</feature>
<evidence type="ECO:0000259" key="11">
    <source>
        <dbReference type="Pfam" id="PF02789"/>
    </source>
</evidence>
<dbReference type="SUPFAM" id="SSF53187">
    <property type="entry name" value="Zn-dependent exopeptidases"/>
    <property type="match status" value="1"/>
</dbReference>
<evidence type="ECO:0000256" key="6">
    <source>
        <dbReference type="ARBA" id="ARBA00022801"/>
    </source>
</evidence>
<evidence type="ECO:0000259" key="10">
    <source>
        <dbReference type="Pfam" id="PF00883"/>
    </source>
</evidence>
<feature type="binding site" evidence="8">
    <location>
        <position position="377"/>
    </location>
    <ligand>
        <name>Mn(2+)</name>
        <dbReference type="ChEBI" id="CHEBI:29035"/>
        <label>1</label>
    </ligand>
</feature>
<dbReference type="GO" id="GO:0005737">
    <property type="term" value="C:cytoplasm"/>
    <property type="evidence" value="ECO:0007669"/>
    <property type="project" value="UniProtKB-SubCell"/>
</dbReference>